<keyword evidence="1" id="KW-0472">Membrane</keyword>
<name>A0A0V1EZE8_TRIPS</name>
<dbReference type="EMBL" id="JYDR01000002">
    <property type="protein sequence ID" value="KRY79096.1"/>
    <property type="molecule type" value="Genomic_DNA"/>
</dbReference>
<sequence length="81" mass="9277">MLYFWCFSKINIVGPTQVERSGNPKVEISNGISIFASGLCTHGFQNFKCWDDRSNGSLIRALYACMAAGLYYITFWCEWFT</sequence>
<evidence type="ECO:0000256" key="1">
    <source>
        <dbReference type="SAM" id="Phobius"/>
    </source>
</evidence>
<accession>A0A0V1EZE8</accession>
<evidence type="ECO:0000313" key="3">
    <source>
        <dbReference type="Proteomes" id="UP000054632"/>
    </source>
</evidence>
<dbReference type="Proteomes" id="UP000054632">
    <property type="component" value="Unassembled WGS sequence"/>
</dbReference>
<proteinExistence type="predicted"/>
<gene>
    <name evidence="2" type="ORF">T4A_11867</name>
</gene>
<feature type="transmembrane region" description="Helical" evidence="1">
    <location>
        <begin position="58"/>
        <end position="76"/>
    </location>
</feature>
<organism evidence="2 3">
    <name type="scientific">Trichinella pseudospiralis</name>
    <name type="common">Parasitic roundworm</name>
    <dbReference type="NCBI Taxonomy" id="6337"/>
    <lineage>
        <taxon>Eukaryota</taxon>
        <taxon>Metazoa</taxon>
        <taxon>Ecdysozoa</taxon>
        <taxon>Nematoda</taxon>
        <taxon>Enoplea</taxon>
        <taxon>Dorylaimia</taxon>
        <taxon>Trichinellida</taxon>
        <taxon>Trichinellidae</taxon>
        <taxon>Trichinella</taxon>
    </lineage>
</organism>
<dbReference type="AlphaFoldDB" id="A0A0V1EZE8"/>
<keyword evidence="1" id="KW-0812">Transmembrane</keyword>
<keyword evidence="1" id="KW-1133">Transmembrane helix</keyword>
<evidence type="ECO:0000313" key="2">
    <source>
        <dbReference type="EMBL" id="KRY79096.1"/>
    </source>
</evidence>
<comment type="caution">
    <text evidence="2">The sequence shown here is derived from an EMBL/GenBank/DDBJ whole genome shotgun (WGS) entry which is preliminary data.</text>
</comment>
<protein>
    <submittedName>
        <fullName evidence="2">Uncharacterized protein</fullName>
    </submittedName>
</protein>
<reference evidence="2 3" key="1">
    <citation type="submission" date="2015-01" db="EMBL/GenBank/DDBJ databases">
        <title>Evolution of Trichinella species and genotypes.</title>
        <authorList>
            <person name="Korhonen P.K."/>
            <person name="Edoardo P."/>
            <person name="Giuseppe L.R."/>
            <person name="Gasser R.B."/>
        </authorList>
    </citation>
    <scope>NUCLEOTIDE SEQUENCE [LARGE SCALE GENOMIC DNA]</scope>
    <source>
        <strain evidence="2">ISS13</strain>
    </source>
</reference>